<feature type="domain" description="Phosphoribosyl-AMP cyclohydrolase" evidence="16">
    <location>
        <begin position="38"/>
        <end position="111"/>
    </location>
</feature>
<dbReference type="RefSeq" id="WP_265127713.1">
    <property type="nucleotide sequence ID" value="NZ_JAPCHY010000007.1"/>
</dbReference>
<dbReference type="NCBIfam" id="NF000768">
    <property type="entry name" value="PRK00051.1"/>
    <property type="match status" value="1"/>
</dbReference>
<keyword evidence="8 15" id="KW-0963">Cytoplasm</keyword>
<keyword evidence="10 15" id="KW-0547">Nucleotide-binding</keyword>
<dbReference type="Pfam" id="PF01503">
    <property type="entry name" value="PRA-PH"/>
    <property type="match status" value="1"/>
</dbReference>
<dbReference type="GO" id="GO:0004636">
    <property type="term" value="F:phosphoribosyl-ATP diphosphatase activity"/>
    <property type="evidence" value="ECO:0007669"/>
    <property type="project" value="UniProtKB-EC"/>
</dbReference>
<evidence type="ECO:0000256" key="12">
    <source>
        <dbReference type="ARBA" id="ARBA00022840"/>
    </source>
</evidence>
<dbReference type="Gene3D" id="3.10.20.810">
    <property type="entry name" value="Phosphoribosyl-AMP cyclohydrolase"/>
    <property type="match status" value="1"/>
</dbReference>
<dbReference type="InterPro" id="IPR038019">
    <property type="entry name" value="PRib_AMP_CycHydrolase_sf"/>
</dbReference>
<evidence type="ECO:0000256" key="11">
    <source>
        <dbReference type="ARBA" id="ARBA00022801"/>
    </source>
</evidence>
<dbReference type="HAMAP" id="MF_01020">
    <property type="entry name" value="HisE"/>
    <property type="match status" value="1"/>
</dbReference>
<evidence type="ECO:0000313" key="17">
    <source>
        <dbReference type="EMBL" id="MCW4472729.1"/>
    </source>
</evidence>
<dbReference type="CDD" id="cd11534">
    <property type="entry name" value="NTP-PPase_HisIE_like"/>
    <property type="match status" value="1"/>
</dbReference>
<dbReference type="PANTHER" id="PTHR42945:SF9">
    <property type="entry name" value="HISTIDINE BIOSYNTHESIS BIFUNCTIONAL PROTEIN HISIE"/>
    <property type="match status" value="1"/>
</dbReference>
<accession>A0ABT3JWX1</accession>
<keyword evidence="14 15" id="KW-0511">Multifunctional enzyme</keyword>
<evidence type="ECO:0000256" key="9">
    <source>
        <dbReference type="ARBA" id="ARBA00022605"/>
    </source>
</evidence>
<organism evidence="17 18">
    <name type="scientific">Xanthomonas chitinilytica</name>
    <dbReference type="NCBI Taxonomy" id="2989819"/>
    <lineage>
        <taxon>Bacteria</taxon>
        <taxon>Pseudomonadati</taxon>
        <taxon>Pseudomonadota</taxon>
        <taxon>Gammaproteobacteria</taxon>
        <taxon>Lysobacterales</taxon>
        <taxon>Lysobacteraceae</taxon>
        <taxon>Xanthomonas</taxon>
    </lineage>
</organism>
<feature type="region of interest" description="Phosphoribosyl-ATP pyrophosphohydrolase" evidence="15">
    <location>
        <begin position="118"/>
        <end position="214"/>
    </location>
</feature>
<sequence length="214" mass="23655">MSIDVSGPVDPLYSPDWKKGDGLVPAIVQDATTLRVLMLGYMNAEALATTRRSGRVTFYSRSRQRLWTKGESSGHYLELVDIRIDCDNDTLLVTAHPHGPTCHTGSASCFHRAPGNFLGTLDALVKQREHDRPLNSYTTSLFEKGIRRIAQKVGEEGVETALAGVIQRDEELLGESADLLFHLIVLLRARSLSLHDAVEVLEQRHGKAAEKAVR</sequence>
<dbReference type="SUPFAM" id="SSF141734">
    <property type="entry name" value="HisI-like"/>
    <property type="match status" value="1"/>
</dbReference>
<evidence type="ECO:0000313" key="18">
    <source>
        <dbReference type="Proteomes" id="UP001209922"/>
    </source>
</evidence>
<evidence type="ECO:0000256" key="15">
    <source>
        <dbReference type="HAMAP-Rule" id="MF_01019"/>
    </source>
</evidence>
<dbReference type="Pfam" id="PF01502">
    <property type="entry name" value="PRA-CH"/>
    <property type="match status" value="1"/>
</dbReference>
<dbReference type="GO" id="GO:0004635">
    <property type="term" value="F:phosphoribosyl-AMP cyclohydrolase activity"/>
    <property type="evidence" value="ECO:0007669"/>
    <property type="project" value="UniProtKB-EC"/>
</dbReference>
<dbReference type="SUPFAM" id="SSF101386">
    <property type="entry name" value="all-alpha NTP pyrophosphatases"/>
    <property type="match status" value="1"/>
</dbReference>
<comment type="pathway">
    <text evidence="5 15">Amino-acid biosynthesis; L-histidine biosynthesis; L-histidine from 5-phospho-alpha-D-ribose 1-diphosphate: step 2/9.</text>
</comment>
<evidence type="ECO:0000256" key="3">
    <source>
        <dbReference type="ARBA" id="ARBA00004496"/>
    </source>
</evidence>
<keyword evidence="12 15" id="KW-0067">ATP-binding</keyword>
<comment type="similarity">
    <text evidence="6 15">In the C-terminal section; belongs to the PRA-PH family.</text>
</comment>
<evidence type="ECO:0000256" key="8">
    <source>
        <dbReference type="ARBA" id="ARBA00022490"/>
    </source>
</evidence>
<dbReference type="InterPro" id="IPR002496">
    <property type="entry name" value="PRib_AMP_CycHydrolase_dom"/>
</dbReference>
<dbReference type="PANTHER" id="PTHR42945">
    <property type="entry name" value="HISTIDINE BIOSYNTHESIS BIFUNCTIONAL PROTEIN"/>
    <property type="match status" value="1"/>
</dbReference>
<dbReference type="NCBIfam" id="NF002747">
    <property type="entry name" value="PRK02759.1"/>
    <property type="match status" value="1"/>
</dbReference>
<dbReference type="HAMAP" id="MF_01019">
    <property type="entry name" value="HisIE"/>
    <property type="match status" value="1"/>
</dbReference>
<evidence type="ECO:0000256" key="4">
    <source>
        <dbReference type="ARBA" id="ARBA00005169"/>
    </source>
</evidence>
<dbReference type="InterPro" id="IPR008179">
    <property type="entry name" value="HisE"/>
</dbReference>
<evidence type="ECO:0000259" key="16">
    <source>
        <dbReference type="Pfam" id="PF01502"/>
    </source>
</evidence>
<dbReference type="NCBIfam" id="TIGR03188">
    <property type="entry name" value="histidine_hisI"/>
    <property type="match status" value="1"/>
</dbReference>
<gene>
    <name evidence="15 17" type="primary">hisIE</name>
    <name evidence="15" type="synonym">hisI</name>
    <name evidence="17" type="ORF">OK345_09445</name>
</gene>
<dbReference type="Proteomes" id="UP001209922">
    <property type="component" value="Unassembled WGS sequence"/>
</dbReference>
<evidence type="ECO:0000256" key="14">
    <source>
        <dbReference type="ARBA" id="ARBA00023268"/>
    </source>
</evidence>
<keyword evidence="18" id="KW-1185">Reference proteome</keyword>
<comment type="subcellular location">
    <subcellularLocation>
        <location evidence="3 15">Cytoplasm</location>
    </subcellularLocation>
</comment>
<evidence type="ECO:0000256" key="10">
    <source>
        <dbReference type="ARBA" id="ARBA00022741"/>
    </source>
</evidence>
<comment type="caution">
    <text evidence="17">The sequence shown here is derived from an EMBL/GenBank/DDBJ whole genome shotgun (WGS) entry which is preliminary data.</text>
</comment>
<comment type="pathway">
    <text evidence="4 15">Amino-acid biosynthesis; L-histidine biosynthesis; L-histidine from 5-phospho-alpha-D-ribose 1-diphosphate: step 3/9.</text>
</comment>
<name>A0ABT3JWX1_9XANT</name>
<dbReference type="EMBL" id="JAPCHY010000007">
    <property type="protein sequence ID" value="MCW4472729.1"/>
    <property type="molecule type" value="Genomic_DNA"/>
</dbReference>
<evidence type="ECO:0000256" key="6">
    <source>
        <dbReference type="ARBA" id="ARBA00007731"/>
    </source>
</evidence>
<evidence type="ECO:0000256" key="7">
    <source>
        <dbReference type="ARBA" id="ARBA00008299"/>
    </source>
</evidence>
<dbReference type="InterPro" id="IPR021130">
    <property type="entry name" value="PRib-ATP_PPHydrolase-like"/>
</dbReference>
<reference evidence="17 18" key="1">
    <citation type="submission" date="2022-10" db="EMBL/GenBank/DDBJ databases">
        <title>Xanthomonas sp. H13-6.</title>
        <authorList>
            <person name="Liu X."/>
            <person name="Deng Z."/>
            <person name="Jiang Y."/>
            <person name="Yu T."/>
            <person name="Ai J."/>
        </authorList>
    </citation>
    <scope>NUCLEOTIDE SEQUENCE [LARGE SCALE GENOMIC DNA]</scope>
    <source>
        <strain evidence="17 18">H13-6</strain>
    </source>
</reference>
<keyword evidence="11 15" id="KW-0378">Hydrolase</keyword>
<dbReference type="InterPro" id="IPR023019">
    <property type="entry name" value="His_synth_HisIE"/>
</dbReference>
<keyword evidence="9 15" id="KW-0028">Amino-acid biosynthesis</keyword>
<feature type="region of interest" description="Phosphoribosyl-AMP cyclohydrolase" evidence="15">
    <location>
        <begin position="1"/>
        <end position="117"/>
    </location>
</feature>
<evidence type="ECO:0000256" key="1">
    <source>
        <dbReference type="ARBA" id="ARBA00000024"/>
    </source>
</evidence>
<dbReference type="EC" id="3.6.1.31" evidence="15"/>
<comment type="catalytic activity">
    <reaction evidence="1 15">
        <text>1-(5-phospho-beta-D-ribosyl)-5'-AMP + H2O = 1-(5-phospho-beta-D-ribosyl)-5-[(5-phospho-beta-D-ribosylamino)methylideneamino]imidazole-4-carboxamide</text>
        <dbReference type="Rhea" id="RHEA:20049"/>
        <dbReference type="ChEBI" id="CHEBI:15377"/>
        <dbReference type="ChEBI" id="CHEBI:58435"/>
        <dbReference type="ChEBI" id="CHEBI:59457"/>
        <dbReference type="EC" id="3.5.4.19"/>
    </reaction>
</comment>
<evidence type="ECO:0000256" key="13">
    <source>
        <dbReference type="ARBA" id="ARBA00023102"/>
    </source>
</evidence>
<proteinExistence type="inferred from homology"/>
<evidence type="ECO:0000256" key="2">
    <source>
        <dbReference type="ARBA" id="ARBA00001460"/>
    </source>
</evidence>
<dbReference type="Gene3D" id="1.10.287.1080">
    <property type="entry name" value="MazG-like"/>
    <property type="match status" value="1"/>
</dbReference>
<keyword evidence="13 15" id="KW-0368">Histidine biosynthesis</keyword>
<dbReference type="EC" id="3.5.4.19" evidence="15"/>
<comment type="catalytic activity">
    <reaction evidence="2 15">
        <text>1-(5-phospho-beta-D-ribosyl)-ATP + H2O = 1-(5-phospho-beta-D-ribosyl)-5'-AMP + diphosphate + H(+)</text>
        <dbReference type="Rhea" id="RHEA:22828"/>
        <dbReference type="ChEBI" id="CHEBI:15377"/>
        <dbReference type="ChEBI" id="CHEBI:15378"/>
        <dbReference type="ChEBI" id="CHEBI:33019"/>
        <dbReference type="ChEBI" id="CHEBI:59457"/>
        <dbReference type="ChEBI" id="CHEBI:73183"/>
        <dbReference type="EC" id="3.6.1.31"/>
    </reaction>
</comment>
<evidence type="ECO:0000256" key="5">
    <source>
        <dbReference type="ARBA" id="ARBA00005204"/>
    </source>
</evidence>
<protein>
    <recommendedName>
        <fullName evidence="15">Histidine biosynthesis bifunctional protein HisIE</fullName>
    </recommendedName>
    <domain>
        <recommendedName>
            <fullName evidence="15">Phosphoribosyl-AMP cyclohydrolase</fullName>
            <shortName evidence="15">PRA-CH</shortName>
            <ecNumber evidence="15">3.5.4.19</ecNumber>
        </recommendedName>
    </domain>
    <domain>
        <recommendedName>
            <fullName evidence="15">Phosphoribosyl-ATP pyrophosphatase</fullName>
            <shortName evidence="15">PRA-PH</shortName>
            <ecNumber evidence="15">3.6.1.31</ecNumber>
        </recommendedName>
    </domain>
</protein>
<comment type="similarity">
    <text evidence="7 15">In the N-terminal section; belongs to the PRA-CH family.</text>
</comment>